<gene>
    <name evidence="1" type="ORF">PPRIM_AZ9-3.1.T0090394</name>
</gene>
<proteinExistence type="predicted"/>
<sequence>MSTKVRISKRGQQYFVSQKENYTPFSNLSLCPKPIIALAQSSYDPNLIESTLNQLKIPSQQKHESHLNRMKQIADKQEYYVHGQITSCSQIETIGQYSDHSYYDQLEANHTKNQQNYFEDSYQLF</sequence>
<evidence type="ECO:0000313" key="1">
    <source>
        <dbReference type="EMBL" id="CAD8045388.1"/>
    </source>
</evidence>
<reference evidence="1" key="1">
    <citation type="submission" date="2021-01" db="EMBL/GenBank/DDBJ databases">
        <authorList>
            <consortium name="Genoscope - CEA"/>
            <person name="William W."/>
        </authorList>
    </citation>
    <scope>NUCLEOTIDE SEQUENCE</scope>
</reference>
<dbReference type="AlphaFoldDB" id="A0A8S1K4W8"/>
<comment type="caution">
    <text evidence="1">The sequence shown here is derived from an EMBL/GenBank/DDBJ whole genome shotgun (WGS) entry which is preliminary data.</text>
</comment>
<keyword evidence="2" id="KW-1185">Reference proteome</keyword>
<dbReference type="OMA" id="QKENYTP"/>
<protein>
    <submittedName>
        <fullName evidence="1">Uncharacterized protein</fullName>
    </submittedName>
</protein>
<organism evidence="1 2">
    <name type="scientific">Paramecium primaurelia</name>
    <dbReference type="NCBI Taxonomy" id="5886"/>
    <lineage>
        <taxon>Eukaryota</taxon>
        <taxon>Sar</taxon>
        <taxon>Alveolata</taxon>
        <taxon>Ciliophora</taxon>
        <taxon>Intramacronucleata</taxon>
        <taxon>Oligohymenophorea</taxon>
        <taxon>Peniculida</taxon>
        <taxon>Parameciidae</taxon>
        <taxon>Paramecium</taxon>
    </lineage>
</organism>
<dbReference type="Proteomes" id="UP000688137">
    <property type="component" value="Unassembled WGS sequence"/>
</dbReference>
<evidence type="ECO:0000313" key="2">
    <source>
        <dbReference type="Proteomes" id="UP000688137"/>
    </source>
</evidence>
<accession>A0A8S1K4W8</accession>
<dbReference type="EMBL" id="CAJJDM010000006">
    <property type="protein sequence ID" value="CAD8045388.1"/>
    <property type="molecule type" value="Genomic_DNA"/>
</dbReference>
<name>A0A8S1K4W8_PARPR</name>